<dbReference type="PANTHER" id="PTHR31269">
    <property type="entry name" value="S-TYPE ANION CHANNEL SLAH3"/>
    <property type="match status" value="1"/>
</dbReference>
<dbReference type="InterPro" id="IPR030183">
    <property type="entry name" value="SLAC/SLAH"/>
</dbReference>
<dbReference type="PANTHER" id="PTHR31269:SF22">
    <property type="entry name" value="OS01G0247700 PROTEIN"/>
    <property type="match status" value="1"/>
</dbReference>
<dbReference type="GO" id="GO:0012505">
    <property type="term" value="C:endomembrane system"/>
    <property type="evidence" value="ECO:0007669"/>
    <property type="project" value="UniProtKB-SubCell"/>
</dbReference>
<accession>A0A5A7V8D0</accession>
<evidence type="ECO:0000256" key="9">
    <source>
        <dbReference type="ARBA" id="ARBA00023136"/>
    </source>
</evidence>
<keyword evidence="5" id="KW-1003">Cell membrane</keyword>
<dbReference type="Gene3D" id="1.50.10.150">
    <property type="entry name" value="Voltage-dependent anion channel"/>
    <property type="match status" value="1"/>
</dbReference>
<comment type="subcellular location">
    <subcellularLocation>
        <location evidence="2">Cell membrane</location>
    </subcellularLocation>
    <subcellularLocation>
        <location evidence="1">Endomembrane system</location>
        <topology evidence="1">Multi-pass membrane protein</topology>
    </subcellularLocation>
</comment>
<feature type="transmembrane region" description="Helical" evidence="10">
    <location>
        <begin position="273"/>
        <end position="292"/>
    </location>
</feature>
<dbReference type="AlphaFoldDB" id="A0A5A7V8D0"/>
<dbReference type="InterPro" id="IPR004695">
    <property type="entry name" value="SLAC1/Mae1/Ssu1/TehA"/>
</dbReference>
<keyword evidence="8" id="KW-0406">Ion transport</keyword>
<proteinExistence type="inferred from homology"/>
<keyword evidence="4" id="KW-0813">Transport</keyword>
<sequence>MAASVSEITILQMESPGNGSTDYEENGGVSSPPGGGDGILSAVETMLVKFHAGYFRIGMSVGCQTLLWKIMAVQNNDLLHPTVLIVLWSMGFFLLFCLSVFYLLRCFFHFRLVQCEFLHHVGVNYLFAPWISWFLLLQSAPFLPPRATLYKVLWWVFAIPVVVLDVKIYGQWFTKGRRFLCSVANPTSQLSVIGNLVGAQAAGRMGWKESALCLFSLGIVHYLVLFVTLYQRFSGVDRLPSMLRPVFFLYIAAPSFASLAWESISGAFDTSSKMLFFLSLFLFTALPLLVIHRKRERERRPRTSKRERESDGGRTPAACGVTFPTTGRFFHSERRRRLFSGNVEGFSGGLRRRVFGICFVSASVLSGSFSDNRSVLSGSFSDNRSVFFGFIPVDSVGFLGLFRRAASVLQAVVNGQCCLSGVQYSGSLILG</sequence>
<feature type="transmembrane region" description="Helical" evidence="10">
    <location>
        <begin position="83"/>
        <end position="105"/>
    </location>
</feature>
<feature type="transmembrane region" description="Helical" evidence="10">
    <location>
        <begin position="209"/>
        <end position="230"/>
    </location>
</feature>
<dbReference type="Pfam" id="PF03595">
    <property type="entry name" value="SLAC1"/>
    <property type="match status" value="1"/>
</dbReference>
<feature type="transmembrane region" description="Helical" evidence="10">
    <location>
        <begin position="242"/>
        <end position="261"/>
    </location>
</feature>
<dbReference type="GO" id="GO:0006873">
    <property type="term" value="P:intracellular monoatomic ion homeostasis"/>
    <property type="evidence" value="ECO:0007669"/>
    <property type="project" value="InterPro"/>
</dbReference>
<feature type="transmembrane region" description="Helical" evidence="10">
    <location>
        <begin position="117"/>
        <end position="136"/>
    </location>
</feature>
<keyword evidence="7 10" id="KW-1133">Transmembrane helix</keyword>
<comment type="caution">
    <text evidence="11">The sequence shown here is derived from an EMBL/GenBank/DDBJ whole genome shotgun (WGS) entry which is preliminary data.</text>
</comment>
<feature type="transmembrane region" description="Helical" evidence="10">
    <location>
        <begin position="148"/>
        <end position="166"/>
    </location>
</feature>
<reference evidence="11 12" key="1">
    <citation type="submission" date="2019-08" db="EMBL/GenBank/DDBJ databases">
        <title>Draft genome sequences of two oriental melons (Cucumis melo L. var makuwa).</title>
        <authorList>
            <person name="Kwon S.-Y."/>
        </authorList>
    </citation>
    <scope>NUCLEOTIDE SEQUENCE [LARGE SCALE GENOMIC DNA]</scope>
    <source>
        <strain evidence="12">cv. SW 3</strain>
        <tissue evidence="11">Leaf</tissue>
    </source>
</reference>
<evidence type="ECO:0000256" key="1">
    <source>
        <dbReference type="ARBA" id="ARBA00004127"/>
    </source>
</evidence>
<dbReference type="GO" id="GO:0008308">
    <property type="term" value="F:voltage-gated monoatomic anion channel activity"/>
    <property type="evidence" value="ECO:0007669"/>
    <property type="project" value="InterPro"/>
</dbReference>
<evidence type="ECO:0000313" key="11">
    <source>
        <dbReference type="EMBL" id="KAA0063257.1"/>
    </source>
</evidence>
<dbReference type="GO" id="GO:0005886">
    <property type="term" value="C:plasma membrane"/>
    <property type="evidence" value="ECO:0007669"/>
    <property type="project" value="UniProtKB-SubCell"/>
</dbReference>
<name>A0A5A7V8D0_CUCMM</name>
<organism evidence="11 12">
    <name type="scientific">Cucumis melo var. makuwa</name>
    <name type="common">Oriental melon</name>
    <dbReference type="NCBI Taxonomy" id="1194695"/>
    <lineage>
        <taxon>Eukaryota</taxon>
        <taxon>Viridiplantae</taxon>
        <taxon>Streptophyta</taxon>
        <taxon>Embryophyta</taxon>
        <taxon>Tracheophyta</taxon>
        <taxon>Spermatophyta</taxon>
        <taxon>Magnoliopsida</taxon>
        <taxon>eudicotyledons</taxon>
        <taxon>Gunneridae</taxon>
        <taxon>Pentapetalae</taxon>
        <taxon>rosids</taxon>
        <taxon>fabids</taxon>
        <taxon>Cucurbitales</taxon>
        <taxon>Cucurbitaceae</taxon>
        <taxon>Benincaseae</taxon>
        <taxon>Cucumis</taxon>
    </lineage>
</organism>
<feature type="transmembrane region" description="Helical" evidence="10">
    <location>
        <begin position="53"/>
        <end position="71"/>
    </location>
</feature>
<evidence type="ECO:0000256" key="4">
    <source>
        <dbReference type="ARBA" id="ARBA00022448"/>
    </source>
</evidence>
<keyword evidence="9 10" id="KW-0472">Membrane</keyword>
<evidence type="ECO:0000256" key="8">
    <source>
        <dbReference type="ARBA" id="ARBA00023065"/>
    </source>
</evidence>
<evidence type="ECO:0000256" key="3">
    <source>
        <dbReference type="ARBA" id="ARBA00007808"/>
    </source>
</evidence>
<evidence type="ECO:0000256" key="5">
    <source>
        <dbReference type="ARBA" id="ARBA00022475"/>
    </source>
</evidence>
<evidence type="ECO:0000256" key="7">
    <source>
        <dbReference type="ARBA" id="ARBA00022989"/>
    </source>
</evidence>
<evidence type="ECO:0000313" key="12">
    <source>
        <dbReference type="Proteomes" id="UP000321393"/>
    </source>
</evidence>
<dbReference type="EMBL" id="SSTE01002875">
    <property type="protein sequence ID" value="KAA0063257.1"/>
    <property type="molecule type" value="Genomic_DNA"/>
</dbReference>
<evidence type="ECO:0000256" key="10">
    <source>
        <dbReference type="SAM" id="Phobius"/>
    </source>
</evidence>
<dbReference type="OrthoDB" id="1867618at2759"/>
<evidence type="ECO:0000256" key="2">
    <source>
        <dbReference type="ARBA" id="ARBA00004236"/>
    </source>
</evidence>
<keyword evidence="6 10" id="KW-0812">Transmembrane</keyword>
<comment type="similarity">
    <text evidence="3">Belongs to the SLAC1 S-type anion channel family.</text>
</comment>
<evidence type="ECO:0000256" key="6">
    <source>
        <dbReference type="ARBA" id="ARBA00022692"/>
    </source>
</evidence>
<gene>
    <name evidence="11" type="ORF">E6C27_scaffold205G00770</name>
</gene>
<dbReference type="InterPro" id="IPR038665">
    <property type="entry name" value="Voltage-dep_anion_channel_sf"/>
</dbReference>
<dbReference type="Proteomes" id="UP000321393">
    <property type="component" value="Unassembled WGS sequence"/>
</dbReference>
<protein>
    <submittedName>
        <fullName evidence="11">S-type anion channel SLAH4-like</fullName>
    </submittedName>
</protein>